<protein>
    <submittedName>
        <fullName evidence="4">Heat shock protein HslJ</fullName>
    </submittedName>
</protein>
<keyword evidence="4" id="KW-0346">Stress response</keyword>
<evidence type="ECO:0000256" key="2">
    <source>
        <dbReference type="SAM" id="SignalP"/>
    </source>
</evidence>
<proteinExistence type="predicted"/>
<accession>A0A7Y9JMN0</accession>
<keyword evidence="5" id="KW-1185">Reference proteome</keyword>
<dbReference type="RefSeq" id="WP_179432894.1">
    <property type="nucleotide sequence ID" value="NZ_BAABLC010000001.1"/>
</dbReference>
<dbReference type="AlphaFoldDB" id="A0A7Y9JMN0"/>
<evidence type="ECO:0000313" key="4">
    <source>
        <dbReference type="EMBL" id="NYD54520.1"/>
    </source>
</evidence>
<evidence type="ECO:0000313" key="5">
    <source>
        <dbReference type="Proteomes" id="UP000552045"/>
    </source>
</evidence>
<dbReference type="Pfam" id="PF03724">
    <property type="entry name" value="META"/>
    <property type="match status" value="1"/>
</dbReference>
<dbReference type="InterPro" id="IPR005184">
    <property type="entry name" value="DUF306_Meta_HslJ"/>
</dbReference>
<feature type="signal peptide" evidence="2">
    <location>
        <begin position="1"/>
        <end position="28"/>
    </location>
</feature>
<dbReference type="Gene3D" id="2.40.128.270">
    <property type="match status" value="1"/>
</dbReference>
<dbReference type="InterPro" id="IPR038670">
    <property type="entry name" value="HslJ-like_sf"/>
</dbReference>
<evidence type="ECO:0000256" key="1">
    <source>
        <dbReference type="SAM" id="MobiDB-lite"/>
    </source>
</evidence>
<feature type="region of interest" description="Disordered" evidence="1">
    <location>
        <begin position="27"/>
        <end position="47"/>
    </location>
</feature>
<dbReference type="PROSITE" id="PS51257">
    <property type="entry name" value="PROKAR_LIPOPROTEIN"/>
    <property type="match status" value="1"/>
</dbReference>
<evidence type="ECO:0000259" key="3">
    <source>
        <dbReference type="Pfam" id="PF03724"/>
    </source>
</evidence>
<sequence>MRIKTTASTVLFASGMLLLAGCASTAGGASTPTEVPEPSEAPSSAPTLVSAWQSTQTGEPKLSIYDDGTFAANDGCNAFNGTYAQNGDALDFTISVGTQKGCPDIDTWLEHIDTATVADTTLQVFDAEGTAIGTLDAKK</sequence>
<organism evidence="4 5">
    <name type="scientific">Microbacterium pseudoresistens</name>
    <dbReference type="NCBI Taxonomy" id="640634"/>
    <lineage>
        <taxon>Bacteria</taxon>
        <taxon>Bacillati</taxon>
        <taxon>Actinomycetota</taxon>
        <taxon>Actinomycetes</taxon>
        <taxon>Micrococcales</taxon>
        <taxon>Microbacteriaceae</taxon>
        <taxon>Microbacterium</taxon>
    </lineage>
</organism>
<feature type="chain" id="PRO_5030565138" evidence="2">
    <location>
        <begin position="29"/>
        <end position="139"/>
    </location>
</feature>
<comment type="caution">
    <text evidence="4">The sequence shown here is derived from an EMBL/GenBank/DDBJ whole genome shotgun (WGS) entry which is preliminary data.</text>
</comment>
<reference evidence="4 5" key="1">
    <citation type="submission" date="2020-07" db="EMBL/GenBank/DDBJ databases">
        <title>Sequencing the genomes of 1000 actinobacteria strains.</title>
        <authorList>
            <person name="Klenk H.-P."/>
        </authorList>
    </citation>
    <scope>NUCLEOTIDE SEQUENCE [LARGE SCALE GENOMIC DNA]</scope>
    <source>
        <strain evidence="4 5">DSM 22185</strain>
    </source>
</reference>
<keyword evidence="2" id="KW-0732">Signal</keyword>
<gene>
    <name evidence="4" type="ORF">BKA02_001575</name>
</gene>
<dbReference type="EMBL" id="JACCBH010000001">
    <property type="protein sequence ID" value="NYD54520.1"/>
    <property type="molecule type" value="Genomic_DNA"/>
</dbReference>
<feature type="domain" description="DUF306" evidence="3">
    <location>
        <begin position="55"/>
        <end position="107"/>
    </location>
</feature>
<name>A0A7Y9JMN0_9MICO</name>
<dbReference type="Proteomes" id="UP000552045">
    <property type="component" value="Unassembled WGS sequence"/>
</dbReference>